<dbReference type="AlphaFoldDB" id="A0A8H4VJN6"/>
<reference evidence="1 2" key="1">
    <citation type="submission" date="2019-12" db="EMBL/GenBank/DDBJ databases">
        <authorList>
            <person name="Floudas D."/>
            <person name="Bentzer J."/>
            <person name="Ahren D."/>
            <person name="Johansson T."/>
            <person name="Persson P."/>
            <person name="Tunlid A."/>
        </authorList>
    </citation>
    <scope>NUCLEOTIDE SEQUENCE [LARGE SCALE GENOMIC DNA]</scope>
    <source>
        <strain evidence="1 2">CBS 102.39</strain>
    </source>
</reference>
<evidence type="ECO:0008006" key="3">
    <source>
        <dbReference type="Google" id="ProtNLM"/>
    </source>
</evidence>
<sequence>MQSSSNTSPIAILNEDLLLKIFLEITKDTLNLSRDKQRPIIAIRRCSQVCRHWRSIIVSSSSIWGRLIDLDLLTGQTTDDWMKEVVRRAGEALLWVYGEIGSYYNTQHRFLLTFLQDNWGRVELLVVNAHTSSNKTLALLEDHKATWSFLLKPAPRLRWFYFILRSYYYGYPSLGTESGPPLLTGPIFKDSAPLLTDFHISSPSYLTFSIQAPWIPNLCAVKFSTKFTMEEVLMALQRMPRLAELTVDIGPKTLIGWQGPGITLPRLRSLDLRGELCSAGTILQHITPSTDCGIAVVELEHPKTYIPDANYAEYAQYETALAKYVVPCLSQHLPSAVVFNINYITTALWDVRDSVSDGRRSFHVSLHTPFLSSSLLMKELGSCTYTSQIRKLIVRTNGPPIFDQLGLISILTAFPSITTLSTVDVIIRSLLKDSSITATVLPVLTTLKISYQYVPKLRKEEEPHHRFLQFRRAIGRSLSVFEIIFIPSFGGTFYDMDYLEEHVGLVVKWGIEGEDTLSVGYRCGDGHPERLRFDIKSLLD</sequence>
<dbReference type="Proteomes" id="UP000521872">
    <property type="component" value="Unassembled WGS sequence"/>
</dbReference>
<evidence type="ECO:0000313" key="2">
    <source>
        <dbReference type="Proteomes" id="UP000521872"/>
    </source>
</evidence>
<organism evidence="1 2">
    <name type="scientific">Agrocybe pediades</name>
    <dbReference type="NCBI Taxonomy" id="84607"/>
    <lineage>
        <taxon>Eukaryota</taxon>
        <taxon>Fungi</taxon>
        <taxon>Dikarya</taxon>
        <taxon>Basidiomycota</taxon>
        <taxon>Agaricomycotina</taxon>
        <taxon>Agaricomycetes</taxon>
        <taxon>Agaricomycetidae</taxon>
        <taxon>Agaricales</taxon>
        <taxon>Agaricineae</taxon>
        <taxon>Strophariaceae</taxon>
        <taxon>Agrocybe</taxon>
    </lineage>
</organism>
<dbReference type="EMBL" id="JAACJL010000046">
    <property type="protein sequence ID" value="KAF4613361.1"/>
    <property type="molecule type" value="Genomic_DNA"/>
</dbReference>
<comment type="caution">
    <text evidence="1">The sequence shown here is derived from an EMBL/GenBank/DDBJ whole genome shotgun (WGS) entry which is preliminary data.</text>
</comment>
<name>A0A8H4VJN6_9AGAR</name>
<dbReference type="InterPro" id="IPR036047">
    <property type="entry name" value="F-box-like_dom_sf"/>
</dbReference>
<dbReference type="Gene3D" id="1.20.1280.50">
    <property type="match status" value="1"/>
</dbReference>
<gene>
    <name evidence="1" type="ORF">D9613_010843</name>
</gene>
<keyword evidence="2" id="KW-1185">Reference proteome</keyword>
<proteinExistence type="predicted"/>
<accession>A0A8H4VJN6</accession>
<evidence type="ECO:0000313" key="1">
    <source>
        <dbReference type="EMBL" id="KAF4613361.1"/>
    </source>
</evidence>
<dbReference type="SUPFAM" id="SSF81383">
    <property type="entry name" value="F-box domain"/>
    <property type="match status" value="1"/>
</dbReference>
<protein>
    <recommendedName>
        <fullName evidence="3">F-box domain-containing protein</fullName>
    </recommendedName>
</protein>